<protein>
    <recommendedName>
        <fullName evidence="2">histidine kinase</fullName>
        <ecNumber evidence="2">2.7.13.3</ecNumber>
    </recommendedName>
</protein>
<dbReference type="InterPro" id="IPR013767">
    <property type="entry name" value="PAS_fold"/>
</dbReference>
<keyword evidence="3" id="KW-0597">Phosphoprotein</keyword>
<dbReference type="Pfam" id="PF00512">
    <property type="entry name" value="HisKA"/>
    <property type="match status" value="1"/>
</dbReference>
<dbReference type="SUPFAM" id="SSF55874">
    <property type="entry name" value="ATPase domain of HSP90 chaperone/DNA topoisomerase II/histidine kinase"/>
    <property type="match status" value="1"/>
</dbReference>
<dbReference type="InterPro" id="IPR036890">
    <property type="entry name" value="HATPase_C_sf"/>
</dbReference>
<evidence type="ECO:0000313" key="9">
    <source>
        <dbReference type="EMBL" id="MDO7844647.1"/>
    </source>
</evidence>
<dbReference type="Gene3D" id="1.10.287.130">
    <property type="match status" value="1"/>
</dbReference>
<dbReference type="PROSITE" id="PS50109">
    <property type="entry name" value="HIS_KIN"/>
    <property type="match status" value="1"/>
</dbReference>
<dbReference type="Pfam" id="PF02518">
    <property type="entry name" value="HATPase_c"/>
    <property type="match status" value="1"/>
</dbReference>
<feature type="domain" description="PAC" evidence="8">
    <location>
        <begin position="78"/>
        <end position="130"/>
    </location>
</feature>
<comment type="catalytic activity">
    <reaction evidence="1">
        <text>ATP + protein L-histidine = ADP + protein N-phospho-L-histidine.</text>
        <dbReference type="EC" id="2.7.13.3"/>
    </reaction>
</comment>
<dbReference type="CDD" id="cd00082">
    <property type="entry name" value="HisKA"/>
    <property type="match status" value="1"/>
</dbReference>
<organism evidence="9 10">
    <name type="scientific">Sphingomonas immobilis</name>
    <dbReference type="NCBI Taxonomy" id="3063997"/>
    <lineage>
        <taxon>Bacteria</taxon>
        <taxon>Pseudomonadati</taxon>
        <taxon>Pseudomonadota</taxon>
        <taxon>Alphaproteobacteria</taxon>
        <taxon>Sphingomonadales</taxon>
        <taxon>Sphingomonadaceae</taxon>
        <taxon>Sphingomonas</taxon>
    </lineage>
</organism>
<evidence type="ECO:0000256" key="1">
    <source>
        <dbReference type="ARBA" id="ARBA00000085"/>
    </source>
</evidence>
<evidence type="ECO:0000256" key="2">
    <source>
        <dbReference type="ARBA" id="ARBA00012438"/>
    </source>
</evidence>
<dbReference type="PANTHER" id="PTHR43304">
    <property type="entry name" value="PHYTOCHROME-LIKE PROTEIN CPH1"/>
    <property type="match status" value="1"/>
</dbReference>
<evidence type="ECO:0000259" key="6">
    <source>
        <dbReference type="PROSITE" id="PS50109"/>
    </source>
</evidence>
<proteinExistence type="predicted"/>
<dbReference type="PROSITE" id="PS50112">
    <property type="entry name" value="PAS"/>
    <property type="match status" value="1"/>
</dbReference>
<dbReference type="PROSITE" id="PS50113">
    <property type="entry name" value="PAC"/>
    <property type="match status" value="1"/>
</dbReference>
<evidence type="ECO:0000259" key="7">
    <source>
        <dbReference type="PROSITE" id="PS50112"/>
    </source>
</evidence>
<dbReference type="SMART" id="SM00387">
    <property type="entry name" value="HATPase_c"/>
    <property type="match status" value="1"/>
</dbReference>
<keyword evidence="10" id="KW-1185">Reference proteome</keyword>
<evidence type="ECO:0000256" key="4">
    <source>
        <dbReference type="ARBA" id="ARBA00022679"/>
    </source>
</evidence>
<dbReference type="CDD" id="cd00130">
    <property type="entry name" value="PAS"/>
    <property type="match status" value="1"/>
</dbReference>
<keyword evidence="4" id="KW-0808">Transferase</keyword>
<dbReference type="PRINTS" id="PR00344">
    <property type="entry name" value="BCTRLSENSOR"/>
</dbReference>
<dbReference type="InterPro" id="IPR052162">
    <property type="entry name" value="Sensor_kinase/Photoreceptor"/>
</dbReference>
<dbReference type="InterPro" id="IPR036097">
    <property type="entry name" value="HisK_dim/P_sf"/>
</dbReference>
<dbReference type="InterPro" id="IPR013655">
    <property type="entry name" value="PAS_fold_3"/>
</dbReference>
<keyword evidence="5" id="KW-0418">Kinase</keyword>
<dbReference type="SMART" id="SM00091">
    <property type="entry name" value="PAS"/>
    <property type="match status" value="1"/>
</dbReference>
<evidence type="ECO:0000256" key="3">
    <source>
        <dbReference type="ARBA" id="ARBA00022553"/>
    </source>
</evidence>
<dbReference type="NCBIfam" id="TIGR00229">
    <property type="entry name" value="sensory_box"/>
    <property type="match status" value="1"/>
</dbReference>
<name>A0ABT9A472_9SPHN</name>
<dbReference type="SUPFAM" id="SSF47384">
    <property type="entry name" value="Homodimeric domain of signal transducing histidine kinase"/>
    <property type="match status" value="1"/>
</dbReference>
<accession>A0ABT9A472</accession>
<dbReference type="InterPro" id="IPR004358">
    <property type="entry name" value="Sig_transdc_His_kin-like_C"/>
</dbReference>
<dbReference type="InterPro" id="IPR003594">
    <property type="entry name" value="HATPase_dom"/>
</dbReference>
<dbReference type="SMART" id="SM00086">
    <property type="entry name" value="PAC"/>
    <property type="match status" value="2"/>
</dbReference>
<dbReference type="Gene3D" id="2.10.70.100">
    <property type="match status" value="1"/>
</dbReference>
<feature type="domain" description="Histidine kinase" evidence="6">
    <location>
        <begin position="278"/>
        <end position="496"/>
    </location>
</feature>
<dbReference type="EC" id="2.7.13.3" evidence="2"/>
<dbReference type="InterPro" id="IPR005467">
    <property type="entry name" value="His_kinase_dom"/>
</dbReference>
<dbReference type="InterPro" id="IPR000014">
    <property type="entry name" value="PAS"/>
</dbReference>
<dbReference type="InterPro" id="IPR003661">
    <property type="entry name" value="HisK_dim/P_dom"/>
</dbReference>
<dbReference type="Pfam" id="PF08447">
    <property type="entry name" value="PAS_3"/>
    <property type="match status" value="1"/>
</dbReference>
<dbReference type="Gene3D" id="3.30.565.10">
    <property type="entry name" value="Histidine kinase-like ATPase, C-terminal domain"/>
    <property type="match status" value="1"/>
</dbReference>
<dbReference type="SUPFAM" id="SSF55785">
    <property type="entry name" value="PYP-like sensor domain (PAS domain)"/>
    <property type="match status" value="2"/>
</dbReference>
<dbReference type="PANTHER" id="PTHR43304:SF1">
    <property type="entry name" value="PAC DOMAIN-CONTAINING PROTEIN"/>
    <property type="match status" value="1"/>
</dbReference>
<evidence type="ECO:0000259" key="8">
    <source>
        <dbReference type="PROSITE" id="PS50113"/>
    </source>
</evidence>
<sequence length="503" mass="54897">MEREALLTLAMEVHGLATFDWDVPGGAIHCTIDAAAPLETQSAPITDFQGWTERVEPSDVAAVSAAVAAAEGERRDRVAFRYHFRRIDGSLRTIEATARCQYDAAGRIVRLSGISADVTEREAREAELIAREAQMQSILQAIPSAMVVIDDHGAIRRFSPAAEALFGYEASEVLGENVAVLTPDSIYDLHDGYLKRYRETGEQRVIGINRAVVARRRDGTEFPMELSIGEALVDGQRLFTGFMRDLSDRHAAEQTAEDLRNELVQVSRVTAMGEMAASLAHELNQPLAATANFLAATKLIVERGGDIGRITDLVGLANEQIQRAGHIIRNIREFIAKREVEIGIEPIEKTIRDSVGLVLVGAARTEVEVRFAFHQTSDLMVADRVQIQQVMVNLLRNASEAVQKLPPLSARMILIFVRDAPEDMIEITVSDTGAGIDPSVIDKLFTTPVPTTKGAESMGVGLSICRRIVEAHGGTLTAENRYAGGATFRFTVPVATTVERDDG</sequence>
<dbReference type="InterPro" id="IPR001610">
    <property type="entry name" value="PAC"/>
</dbReference>
<evidence type="ECO:0000256" key="5">
    <source>
        <dbReference type="ARBA" id="ARBA00022777"/>
    </source>
</evidence>
<dbReference type="Gene3D" id="3.30.450.20">
    <property type="entry name" value="PAS domain"/>
    <property type="match status" value="2"/>
</dbReference>
<comment type="caution">
    <text evidence="9">The sequence shown here is derived from an EMBL/GenBank/DDBJ whole genome shotgun (WGS) entry which is preliminary data.</text>
</comment>
<dbReference type="Proteomes" id="UP001176468">
    <property type="component" value="Unassembled WGS sequence"/>
</dbReference>
<dbReference type="EMBL" id="JAUQSZ010000018">
    <property type="protein sequence ID" value="MDO7844647.1"/>
    <property type="molecule type" value="Genomic_DNA"/>
</dbReference>
<dbReference type="InterPro" id="IPR000700">
    <property type="entry name" value="PAS-assoc_C"/>
</dbReference>
<reference evidence="9" key="1">
    <citation type="submission" date="2023-07" db="EMBL/GenBank/DDBJ databases">
        <authorList>
            <person name="Kim M.K."/>
        </authorList>
    </citation>
    <scope>NUCLEOTIDE SEQUENCE</scope>
    <source>
        <strain evidence="9">CA1-15</strain>
    </source>
</reference>
<dbReference type="Pfam" id="PF00989">
    <property type="entry name" value="PAS"/>
    <property type="match status" value="1"/>
</dbReference>
<gene>
    <name evidence="9" type="ORF">Q5H94_20110</name>
</gene>
<feature type="domain" description="PAS" evidence="7">
    <location>
        <begin position="131"/>
        <end position="201"/>
    </location>
</feature>
<evidence type="ECO:0000313" key="10">
    <source>
        <dbReference type="Proteomes" id="UP001176468"/>
    </source>
</evidence>
<dbReference type="SMART" id="SM00388">
    <property type="entry name" value="HisKA"/>
    <property type="match status" value="1"/>
</dbReference>
<dbReference type="InterPro" id="IPR035965">
    <property type="entry name" value="PAS-like_dom_sf"/>
</dbReference>